<reference evidence="3 4" key="1">
    <citation type="submission" date="2017-07" db="EMBL/GenBank/DDBJ databases">
        <authorList>
            <person name="Sun Z.S."/>
            <person name="Albrecht U."/>
            <person name="Echele G."/>
            <person name="Lee C.C."/>
        </authorList>
    </citation>
    <scope>NUCLEOTIDE SEQUENCE [LARGE SCALE GENOMIC DNA]</scope>
    <source>
        <strain evidence="3 4">CGMCC 1.12710</strain>
    </source>
</reference>
<sequence>MKLLGLIGGVSPQSTQLYYRLLNDAARARFGGAHSARLIVWSFDFALIDEAYAAADWDRYRALVVEAACALKAAGAEALMICSNTTHLAADAAREATGLPLVHLIDALAAALKEKGVRKPLLLGTPFVMSGPFYRPELARRFGADAIVPDAEDQEEARRIIFEELVRNEIKDSSRARLRAMIEKARRAGADGVILGCTEFALILSQDDTDLPVFDTTRIHAAAAADFAFGAGGGADR</sequence>
<comment type="similarity">
    <text evidence="1">Belongs to the aspartate/glutamate racemases family.</text>
</comment>
<organism evidence="3 4">
    <name type="scientific">Amphiplicatus metriothermophilus</name>
    <dbReference type="NCBI Taxonomy" id="1519374"/>
    <lineage>
        <taxon>Bacteria</taxon>
        <taxon>Pseudomonadati</taxon>
        <taxon>Pseudomonadota</taxon>
        <taxon>Alphaproteobacteria</taxon>
        <taxon>Parvularculales</taxon>
        <taxon>Parvularculaceae</taxon>
        <taxon>Amphiplicatus</taxon>
    </lineage>
</organism>
<keyword evidence="4" id="KW-1185">Reference proteome</keyword>
<dbReference type="Gene3D" id="3.40.50.1860">
    <property type="match status" value="2"/>
</dbReference>
<proteinExistence type="inferred from homology"/>
<dbReference type="Proteomes" id="UP000198346">
    <property type="component" value="Unassembled WGS sequence"/>
</dbReference>
<dbReference type="InterPro" id="IPR015942">
    <property type="entry name" value="Asp/Glu/hydantoin_racemase"/>
</dbReference>
<accession>A0A239PY54</accession>
<dbReference type="EMBL" id="FZQA01000007">
    <property type="protein sequence ID" value="SNT75100.1"/>
    <property type="molecule type" value="Genomic_DNA"/>
</dbReference>
<dbReference type="NCBIfam" id="TIGR00035">
    <property type="entry name" value="asp_race"/>
    <property type="match status" value="1"/>
</dbReference>
<dbReference type="OrthoDB" id="9803739at2"/>
<protein>
    <submittedName>
        <fullName evidence="3">Aspartate racemase</fullName>
    </submittedName>
</protein>
<dbReference type="SUPFAM" id="SSF53681">
    <property type="entry name" value="Aspartate/glutamate racemase"/>
    <property type="match status" value="2"/>
</dbReference>
<evidence type="ECO:0000256" key="1">
    <source>
        <dbReference type="ARBA" id="ARBA00007847"/>
    </source>
</evidence>
<dbReference type="PANTHER" id="PTHR21198">
    <property type="entry name" value="GLUTAMATE RACEMASE"/>
    <property type="match status" value="1"/>
</dbReference>
<dbReference type="GO" id="GO:0047661">
    <property type="term" value="F:amino-acid racemase activity"/>
    <property type="evidence" value="ECO:0007669"/>
    <property type="project" value="InterPro"/>
</dbReference>
<evidence type="ECO:0000256" key="2">
    <source>
        <dbReference type="ARBA" id="ARBA00023235"/>
    </source>
</evidence>
<evidence type="ECO:0000313" key="3">
    <source>
        <dbReference type="EMBL" id="SNT75100.1"/>
    </source>
</evidence>
<name>A0A239PY54_9PROT</name>
<gene>
    <name evidence="3" type="ORF">SAMN06297382_2542</name>
</gene>
<dbReference type="RefSeq" id="WP_089412986.1">
    <property type="nucleotide sequence ID" value="NZ_FZQA01000007.1"/>
</dbReference>
<dbReference type="InterPro" id="IPR004380">
    <property type="entry name" value="Asp_race"/>
</dbReference>
<dbReference type="InterPro" id="IPR001920">
    <property type="entry name" value="Asp/Glu_race"/>
</dbReference>
<dbReference type="PANTHER" id="PTHR21198:SF7">
    <property type="entry name" value="ASPARTATE-GLUTAMATE RACEMASE FAMILY"/>
    <property type="match status" value="1"/>
</dbReference>
<keyword evidence="2" id="KW-0413">Isomerase</keyword>
<evidence type="ECO:0000313" key="4">
    <source>
        <dbReference type="Proteomes" id="UP000198346"/>
    </source>
</evidence>
<dbReference type="AlphaFoldDB" id="A0A239PY54"/>
<dbReference type="Pfam" id="PF01177">
    <property type="entry name" value="Asp_Glu_race"/>
    <property type="match status" value="1"/>
</dbReference>